<feature type="compositionally biased region" description="Acidic residues" evidence="1">
    <location>
        <begin position="91"/>
        <end position="100"/>
    </location>
</feature>
<organism evidence="2 3">
    <name type="scientific">Microthlaspi erraticum</name>
    <dbReference type="NCBI Taxonomy" id="1685480"/>
    <lineage>
        <taxon>Eukaryota</taxon>
        <taxon>Viridiplantae</taxon>
        <taxon>Streptophyta</taxon>
        <taxon>Embryophyta</taxon>
        <taxon>Tracheophyta</taxon>
        <taxon>Spermatophyta</taxon>
        <taxon>Magnoliopsida</taxon>
        <taxon>eudicotyledons</taxon>
        <taxon>Gunneridae</taxon>
        <taxon>Pentapetalae</taxon>
        <taxon>rosids</taxon>
        <taxon>malvids</taxon>
        <taxon>Brassicales</taxon>
        <taxon>Brassicaceae</taxon>
        <taxon>Coluteocarpeae</taxon>
        <taxon>Microthlaspi</taxon>
    </lineage>
</organism>
<dbReference type="Proteomes" id="UP000467841">
    <property type="component" value="Unassembled WGS sequence"/>
</dbReference>
<evidence type="ECO:0000313" key="3">
    <source>
        <dbReference type="Proteomes" id="UP000467841"/>
    </source>
</evidence>
<protein>
    <submittedName>
        <fullName evidence="2">Uncharacterized protein</fullName>
    </submittedName>
</protein>
<reference evidence="2" key="1">
    <citation type="submission" date="2020-01" db="EMBL/GenBank/DDBJ databases">
        <authorList>
            <person name="Mishra B."/>
        </authorList>
    </citation>
    <scope>NUCLEOTIDE SEQUENCE [LARGE SCALE GENOMIC DNA]</scope>
</reference>
<feature type="compositionally biased region" description="Polar residues" evidence="1">
    <location>
        <begin position="80"/>
        <end position="89"/>
    </location>
</feature>
<evidence type="ECO:0000313" key="2">
    <source>
        <dbReference type="EMBL" id="CAA7028720.1"/>
    </source>
</evidence>
<keyword evidence="3" id="KW-1185">Reference proteome</keyword>
<name>A0A6D2IQE5_9BRAS</name>
<gene>
    <name evidence="2" type="ORF">MERR_LOCUS15955</name>
</gene>
<accession>A0A6D2IQE5</accession>
<feature type="region of interest" description="Disordered" evidence="1">
    <location>
        <begin position="18"/>
        <end position="100"/>
    </location>
</feature>
<evidence type="ECO:0000256" key="1">
    <source>
        <dbReference type="SAM" id="MobiDB-lite"/>
    </source>
</evidence>
<sequence>MKQHTITHIITILPSTSLESGTHLGFGLNKGKKKVMMNSDDRKQRRTRHSSHQHEPKPQIDGEQPPIDPPNTKTPPKISSPLNWPTKQQNQDEESGCAGF</sequence>
<proteinExistence type="predicted"/>
<dbReference type="AlphaFoldDB" id="A0A6D2IQE5"/>
<comment type="caution">
    <text evidence="2">The sequence shown here is derived from an EMBL/GenBank/DDBJ whole genome shotgun (WGS) entry which is preliminary data.</text>
</comment>
<dbReference type="EMBL" id="CACVBM020001073">
    <property type="protein sequence ID" value="CAA7028720.1"/>
    <property type="molecule type" value="Genomic_DNA"/>
</dbReference>